<sequence>MGCQVSKEEMTSKTEEEKIDPILVGREKQARELGFVNWYRAIDFAVACKLAKEEGKALAILFTEIPGSTQETFDFGDKALSHPRIVELLEDKFVPVAIQNNTVGLDEDRRILKKFGEKSWATPVLRFVDPTGKDLVPRREGIYSRSAIKARAKAATNAIRTQAMNEMRGSAKLAW</sequence>
<dbReference type="InterPro" id="IPR036249">
    <property type="entry name" value="Thioredoxin-like_sf"/>
</dbReference>
<accession>A0A7S3YDW5</accession>
<dbReference type="SUPFAM" id="SSF52833">
    <property type="entry name" value="Thioredoxin-like"/>
    <property type="match status" value="1"/>
</dbReference>
<gene>
    <name evidence="1" type="ORF">LGLO00237_LOCUS3204</name>
</gene>
<dbReference type="EMBL" id="HBIV01004573">
    <property type="protein sequence ID" value="CAE0648704.1"/>
    <property type="molecule type" value="Transcribed_RNA"/>
</dbReference>
<organism evidence="1">
    <name type="scientific">Lotharella globosa</name>
    <dbReference type="NCBI Taxonomy" id="91324"/>
    <lineage>
        <taxon>Eukaryota</taxon>
        <taxon>Sar</taxon>
        <taxon>Rhizaria</taxon>
        <taxon>Cercozoa</taxon>
        <taxon>Chlorarachniophyceae</taxon>
        <taxon>Lotharella</taxon>
    </lineage>
</organism>
<dbReference type="Gene3D" id="3.40.30.10">
    <property type="entry name" value="Glutaredoxin"/>
    <property type="match status" value="1"/>
</dbReference>
<name>A0A7S3YDW5_9EUKA</name>
<protein>
    <submittedName>
        <fullName evidence="1">Uncharacterized protein</fullName>
    </submittedName>
</protein>
<dbReference type="AlphaFoldDB" id="A0A7S3YDW5"/>
<proteinExistence type="predicted"/>
<reference evidence="1" key="1">
    <citation type="submission" date="2021-01" db="EMBL/GenBank/DDBJ databases">
        <authorList>
            <person name="Corre E."/>
            <person name="Pelletier E."/>
            <person name="Niang G."/>
            <person name="Scheremetjew M."/>
            <person name="Finn R."/>
            <person name="Kale V."/>
            <person name="Holt S."/>
            <person name="Cochrane G."/>
            <person name="Meng A."/>
            <person name="Brown T."/>
            <person name="Cohen L."/>
        </authorList>
    </citation>
    <scope>NUCLEOTIDE SEQUENCE</scope>
    <source>
        <strain evidence="1">CCCM811</strain>
    </source>
</reference>
<evidence type="ECO:0000313" key="1">
    <source>
        <dbReference type="EMBL" id="CAE0648704.1"/>
    </source>
</evidence>